<dbReference type="GO" id="GO:0012505">
    <property type="term" value="C:endomembrane system"/>
    <property type="evidence" value="ECO:0007669"/>
    <property type="project" value="TreeGrafter"/>
</dbReference>
<feature type="non-terminal residue" evidence="2">
    <location>
        <position position="181"/>
    </location>
</feature>
<feature type="non-terminal residue" evidence="2">
    <location>
        <position position="1"/>
    </location>
</feature>
<sequence length="181" mass="18723">VAITEEIVFWSTTRQAEAIRGGEISSRDLLELLIARIETINPDLNAVITLDLEGARSLADEADAKLQNGDVVGPLHGIPITIKDALETEGLRSTGGATELHNNIPSKDAGVVASVKDAGAIVFGKTNLPRWSGDIQAFNEMFGTTVNPWDGERVPGGSSGGAAAAVSAGLSSFEIGTDIGG</sequence>
<evidence type="ECO:0000259" key="1">
    <source>
        <dbReference type="Pfam" id="PF01425"/>
    </source>
</evidence>
<dbReference type="SUPFAM" id="SSF75304">
    <property type="entry name" value="Amidase signature (AS) enzymes"/>
    <property type="match status" value="1"/>
</dbReference>
<reference evidence="2" key="1">
    <citation type="submission" date="2018-05" db="EMBL/GenBank/DDBJ databases">
        <authorList>
            <person name="Lanie J.A."/>
            <person name="Ng W.-L."/>
            <person name="Kazmierczak K.M."/>
            <person name="Andrzejewski T.M."/>
            <person name="Davidsen T.M."/>
            <person name="Wayne K.J."/>
            <person name="Tettelin H."/>
            <person name="Glass J.I."/>
            <person name="Rusch D."/>
            <person name="Podicherti R."/>
            <person name="Tsui H.-C.T."/>
            <person name="Winkler M.E."/>
        </authorList>
    </citation>
    <scope>NUCLEOTIDE SEQUENCE</scope>
</reference>
<proteinExistence type="predicted"/>
<protein>
    <recommendedName>
        <fullName evidence="1">Amidase domain-containing protein</fullName>
    </recommendedName>
</protein>
<accession>A0A381UPV3</accession>
<feature type="domain" description="Amidase" evidence="1">
    <location>
        <begin position="28"/>
        <end position="181"/>
    </location>
</feature>
<dbReference type="PANTHER" id="PTHR43372:SF4">
    <property type="entry name" value="FATTY-ACID AMIDE HYDROLASE 2"/>
    <property type="match status" value="1"/>
</dbReference>
<dbReference type="InterPro" id="IPR036928">
    <property type="entry name" value="AS_sf"/>
</dbReference>
<name>A0A381UPV3_9ZZZZ</name>
<dbReference type="Gene3D" id="3.90.1300.10">
    <property type="entry name" value="Amidase signature (AS) domain"/>
    <property type="match status" value="1"/>
</dbReference>
<dbReference type="Pfam" id="PF01425">
    <property type="entry name" value="Amidase"/>
    <property type="match status" value="1"/>
</dbReference>
<evidence type="ECO:0000313" key="2">
    <source>
        <dbReference type="EMBL" id="SVA30110.1"/>
    </source>
</evidence>
<dbReference type="PANTHER" id="PTHR43372">
    <property type="entry name" value="FATTY-ACID AMIDE HYDROLASE"/>
    <property type="match status" value="1"/>
</dbReference>
<gene>
    <name evidence="2" type="ORF">METZ01_LOCUS82964</name>
</gene>
<organism evidence="2">
    <name type="scientific">marine metagenome</name>
    <dbReference type="NCBI Taxonomy" id="408172"/>
    <lineage>
        <taxon>unclassified sequences</taxon>
        <taxon>metagenomes</taxon>
        <taxon>ecological metagenomes</taxon>
    </lineage>
</organism>
<dbReference type="EMBL" id="UINC01006868">
    <property type="protein sequence ID" value="SVA30110.1"/>
    <property type="molecule type" value="Genomic_DNA"/>
</dbReference>
<dbReference type="InterPro" id="IPR023631">
    <property type="entry name" value="Amidase_dom"/>
</dbReference>
<dbReference type="AlphaFoldDB" id="A0A381UPV3"/>
<dbReference type="InterPro" id="IPR052739">
    <property type="entry name" value="FAAH2"/>
</dbReference>